<dbReference type="Pfam" id="PF00379">
    <property type="entry name" value="Chitin_bind_4"/>
    <property type="match status" value="1"/>
</dbReference>
<dbReference type="InterPro" id="IPR031311">
    <property type="entry name" value="CHIT_BIND_RR_consensus"/>
</dbReference>
<dbReference type="PROSITE" id="PS50888">
    <property type="entry name" value="BHLH"/>
    <property type="match status" value="1"/>
</dbReference>
<dbReference type="Gene3D" id="4.10.280.10">
    <property type="entry name" value="Helix-loop-helix DNA-binding domain"/>
    <property type="match status" value="1"/>
</dbReference>
<keyword evidence="6" id="KW-0804">Transcription</keyword>
<feature type="compositionally biased region" description="Basic and acidic residues" evidence="9">
    <location>
        <begin position="310"/>
        <end position="319"/>
    </location>
</feature>
<dbReference type="GO" id="GO:0042302">
    <property type="term" value="F:structural constituent of cuticle"/>
    <property type="evidence" value="ECO:0007669"/>
    <property type="project" value="UniProtKB-UniRule"/>
</dbReference>
<dbReference type="GO" id="GO:0045944">
    <property type="term" value="P:positive regulation of transcription by RNA polymerase II"/>
    <property type="evidence" value="ECO:0007669"/>
    <property type="project" value="UniProtKB-ARBA"/>
</dbReference>
<keyword evidence="1 8" id="KW-0193">Cuticle</keyword>
<feature type="region of interest" description="Disordered" evidence="9">
    <location>
        <begin position="288"/>
        <end position="336"/>
    </location>
</feature>
<proteinExistence type="predicted"/>
<dbReference type="InterPro" id="IPR036638">
    <property type="entry name" value="HLH_DNA-bd_sf"/>
</dbReference>
<dbReference type="InterPro" id="IPR011598">
    <property type="entry name" value="bHLH_dom"/>
</dbReference>
<dbReference type="Proteomes" id="UP001153709">
    <property type="component" value="Chromosome 1"/>
</dbReference>
<keyword evidence="12" id="KW-1185">Reference proteome</keyword>
<feature type="compositionally biased region" description="Basic residues" evidence="9">
    <location>
        <begin position="423"/>
        <end position="436"/>
    </location>
</feature>
<feature type="region of interest" description="Disordered" evidence="9">
    <location>
        <begin position="412"/>
        <end position="436"/>
    </location>
</feature>
<reference evidence="11" key="1">
    <citation type="submission" date="2022-01" db="EMBL/GenBank/DDBJ databases">
        <authorList>
            <person name="King R."/>
        </authorList>
    </citation>
    <scope>NUCLEOTIDE SEQUENCE</scope>
</reference>
<dbReference type="CDD" id="cd19701">
    <property type="entry name" value="bHLH_TS_HEN1"/>
    <property type="match status" value="1"/>
</dbReference>
<gene>
    <name evidence="11" type="ORF">DIABBA_LOCUS699</name>
</gene>
<dbReference type="GO" id="GO:0000981">
    <property type="term" value="F:DNA-binding transcription factor activity, RNA polymerase II-specific"/>
    <property type="evidence" value="ECO:0007669"/>
    <property type="project" value="InterPro"/>
</dbReference>
<name>A0A9N9X6F8_DIABA</name>
<evidence type="ECO:0000256" key="3">
    <source>
        <dbReference type="ARBA" id="ARBA00022782"/>
    </source>
</evidence>
<keyword evidence="3" id="KW-0221">Differentiation</keyword>
<evidence type="ECO:0000313" key="11">
    <source>
        <dbReference type="EMBL" id="CAG9826596.1"/>
    </source>
</evidence>
<evidence type="ECO:0000256" key="7">
    <source>
        <dbReference type="ARBA" id="ARBA00023242"/>
    </source>
</evidence>
<evidence type="ECO:0000313" key="12">
    <source>
        <dbReference type="Proteomes" id="UP001153709"/>
    </source>
</evidence>
<organism evidence="11 12">
    <name type="scientific">Diabrotica balteata</name>
    <name type="common">Banded cucumber beetle</name>
    <dbReference type="NCBI Taxonomy" id="107213"/>
    <lineage>
        <taxon>Eukaryota</taxon>
        <taxon>Metazoa</taxon>
        <taxon>Ecdysozoa</taxon>
        <taxon>Arthropoda</taxon>
        <taxon>Hexapoda</taxon>
        <taxon>Insecta</taxon>
        <taxon>Pterygota</taxon>
        <taxon>Neoptera</taxon>
        <taxon>Endopterygota</taxon>
        <taxon>Coleoptera</taxon>
        <taxon>Polyphaga</taxon>
        <taxon>Cucujiformia</taxon>
        <taxon>Chrysomeloidea</taxon>
        <taxon>Chrysomelidae</taxon>
        <taxon>Galerucinae</taxon>
        <taxon>Diabroticina</taxon>
        <taxon>Diabroticites</taxon>
        <taxon>Diabrotica</taxon>
    </lineage>
</organism>
<dbReference type="PRINTS" id="PR00947">
    <property type="entry name" value="CUTICLE"/>
</dbReference>
<evidence type="ECO:0000256" key="5">
    <source>
        <dbReference type="ARBA" id="ARBA00023125"/>
    </source>
</evidence>
<dbReference type="GO" id="GO:0046983">
    <property type="term" value="F:protein dimerization activity"/>
    <property type="evidence" value="ECO:0007669"/>
    <property type="project" value="InterPro"/>
</dbReference>
<evidence type="ECO:0000256" key="1">
    <source>
        <dbReference type="ARBA" id="ARBA00022460"/>
    </source>
</evidence>
<dbReference type="EMBL" id="OU898276">
    <property type="protein sequence ID" value="CAG9826596.1"/>
    <property type="molecule type" value="Genomic_DNA"/>
</dbReference>
<evidence type="ECO:0000256" key="9">
    <source>
        <dbReference type="SAM" id="MobiDB-lite"/>
    </source>
</evidence>
<keyword evidence="2" id="KW-0217">Developmental protein</keyword>
<evidence type="ECO:0000256" key="8">
    <source>
        <dbReference type="PROSITE-ProRule" id="PRU00497"/>
    </source>
</evidence>
<accession>A0A9N9X6F8</accession>
<protein>
    <recommendedName>
        <fullName evidence="10">BHLH domain-containing protein</fullName>
    </recommendedName>
</protein>
<dbReference type="PANTHER" id="PTHR13864:SF10">
    <property type="entry name" value="HELIX-LOOP-HELIX PROTEIN 2"/>
    <property type="match status" value="1"/>
</dbReference>
<dbReference type="GO" id="GO:0030154">
    <property type="term" value="P:cell differentiation"/>
    <property type="evidence" value="ECO:0007669"/>
    <property type="project" value="UniProtKB-KW"/>
</dbReference>
<dbReference type="PANTHER" id="PTHR13864">
    <property type="entry name" value="T-CELL ACUTE LYMPHOCYTIC LEUKEMIA/STEM CELL LEUKEMIA-RELATED"/>
    <property type="match status" value="1"/>
</dbReference>
<keyword evidence="4" id="KW-0805">Transcription regulation</keyword>
<sequence>MIFFSGDVKFVAEHCNRFFPTIILISCLIAAVSAGSVQLQTSAPAVGPSPQIQITATPTIQYSTQLPHQGAVIIQQAPSLLQNAALILSQAAPILQAPHLIHQAPQLVQQAAPYIQQAAPYIQQPAPYIQQAAPIFHQAAPVLQQHNPFLQYAVRIAVPTAQYAQNPAPPQPAIQYAPQEVQISEKQNQQESPVPLLQYSTTPQAPTPFQISRNSIQIVAKGVPQFTPSFQYAEQDNAAPAEYSDNVDQYNEVPQETLAPIVAAPEAPAPVNYAPVVKAAKVTKVKKPDHFDHNPEYSYGYDIEDGQTGDSKRQSEQRQGDVVQGSYSVVDPDGHRRTVDYTADPIHGFSAVVRREPVNIKNSRPVRRKTIRDLPTWWSPLPCKDAMNTENREVLQTITTCDNVVIKKRERSNEMGSLSREERRRRRRATQKYRTAHATRERIRVEAFNVAFAELRKLLPTLPPDKKLSKIEILRLAICYIAYLNHVLDV</sequence>
<dbReference type="PROSITE" id="PS51155">
    <property type="entry name" value="CHIT_BIND_RR_2"/>
    <property type="match status" value="1"/>
</dbReference>
<evidence type="ECO:0000259" key="10">
    <source>
        <dbReference type="PROSITE" id="PS50888"/>
    </source>
</evidence>
<evidence type="ECO:0000256" key="4">
    <source>
        <dbReference type="ARBA" id="ARBA00023015"/>
    </source>
</evidence>
<dbReference type="InterPro" id="IPR000618">
    <property type="entry name" value="Insect_cuticle"/>
</dbReference>
<evidence type="ECO:0000256" key="2">
    <source>
        <dbReference type="ARBA" id="ARBA00022473"/>
    </source>
</evidence>
<dbReference type="GO" id="GO:0007399">
    <property type="term" value="P:nervous system development"/>
    <property type="evidence" value="ECO:0007669"/>
    <property type="project" value="UniProtKB-ARBA"/>
</dbReference>
<evidence type="ECO:0000256" key="6">
    <source>
        <dbReference type="ARBA" id="ARBA00023163"/>
    </source>
</evidence>
<dbReference type="SUPFAM" id="SSF47459">
    <property type="entry name" value="HLH, helix-loop-helix DNA-binding domain"/>
    <property type="match status" value="1"/>
</dbReference>
<dbReference type="SMART" id="SM00353">
    <property type="entry name" value="HLH"/>
    <property type="match status" value="1"/>
</dbReference>
<keyword evidence="5" id="KW-0238">DNA-binding</keyword>
<dbReference type="OrthoDB" id="10067827at2759"/>
<dbReference type="AlphaFoldDB" id="A0A9N9X6F8"/>
<dbReference type="InterPro" id="IPR040238">
    <property type="entry name" value="TAL-like"/>
</dbReference>
<dbReference type="PROSITE" id="PS00233">
    <property type="entry name" value="CHIT_BIND_RR_1"/>
    <property type="match status" value="1"/>
</dbReference>
<dbReference type="GO" id="GO:0000978">
    <property type="term" value="F:RNA polymerase II cis-regulatory region sequence-specific DNA binding"/>
    <property type="evidence" value="ECO:0007669"/>
    <property type="project" value="TreeGrafter"/>
</dbReference>
<dbReference type="FunFam" id="4.10.280.10:FF:000027">
    <property type="entry name" value="Nescient helix-loop-helix 1"/>
    <property type="match status" value="1"/>
</dbReference>
<keyword evidence="7" id="KW-0539">Nucleus</keyword>
<dbReference type="Pfam" id="PF00010">
    <property type="entry name" value="HLH"/>
    <property type="match status" value="1"/>
</dbReference>
<feature type="domain" description="BHLH" evidence="10">
    <location>
        <begin position="432"/>
        <end position="484"/>
    </location>
</feature>